<evidence type="ECO:0000313" key="4">
    <source>
        <dbReference type="EMBL" id="CUS04785.2"/>
    </source>
</evidence>
<dbReference type="Pfam" id="PF00291">
    <property type="entry name" value="PALP"/>
    <property type="match status" value="1"/>
</dbReference>
<keyword evidence="5" id="KW-1185">Reference proteome</keyword>
<dbReference type="OrthoDB" id="9767775at2"/>
<dbReference type="AlphaFoldDB" id="A0A160T6W2"/>
<dbReference type="PANTHER" id="PTHR10314">
    <property type="entry name" value="CYSTATHIONINE BETA-SYNTHASE"/>
    <property type="match status" value="1"/>
</dbReference>
<keyword evidence="2" id="KW-0663">Pyridoxal phosphate</keyword>
<organism evidence="4 5">
    <name type="scientific">Candidatus Promineifilum breve</name>
    <dbReference type="NCBI Taxonomy" id="1806508"/>
    <lineage>
        <taxon>Bacteria</taxon>
        <taxon>Bacillati</taxon>
        <taxon>Chloroflexota</taxon>
        <taxon>Ardenticatenia</taxon>
        <taxon>Candidatus Promineifilales</taxon>
        <taxon>Candidatus Promineifilaceae</taxon>
        <taxon>Candidatus Promineifilum</taxon>
    </lineage>
</organism>
<comment type="cofactor">
    <cofactor evidence="1">
        <name>pyridoxal 5'-phosphate</name>
        <dbReference type="ChEBI" id="CHEBI:597326"/>
    </cofactor>
</comment>
<dbReference type="KEGG" id="pbf:CFX0092_A2907"/>
<evidence type="ECO:0000313" key="5">
    <source>
        <dbReference type="Proteomes" id="UP000215027"/>
    </source>
</evidence>
<name>A0A160T6W2_9CHLR</name>
<proteinExistence type="predicted"/>
<dbReference type="Proteomes" id="UP000215027">
    <property type="component" value="Chromosome I"/>
</dbReference>
<dbReference type="EMBL" id="LN890655">
    <property type="protein sequence ID" value="CUS04785.2"/>
    <property type="molecule type" value="Genomic_DNA"/>
</dbReference>
<dbReference type="SUPFAM" id="SSF53686">
    <property type="entry name" value="Tryptophan synthase beta subunit-like PLP-dependent enzymes"/>
    <property type="match status" value="1"/>
</dbReference>
<accession>A0A160T6W2</accession>
<evidence type="ECO:0000256" key="2">
    <source>
        <dbReference type="ARBA" id="ARBA00022898"/>
    </source>
</evidence>
<dbReference type="InterPro" id="IPR001926">
    <property type="entry name" value="TrpB-like_PALP"/>
</dbReference>
<dbReference type="Gene3D" id="3.40.50.1100">
    <property type="match status" value="2"/>
</dbReference>
<protein>
    <submittedName>
        <fullName evidence="4">Cysteine synthase</fullName>
    </submittedName>
</protein>
<dbReference type="InterPro" id="IPR036052">
    <property type="entry name" value="TrpB-like_PALP_sf"/>
</dbReference>
<feature type="domain" description="Tryptophan synthase beta chain-like PALP" evidence="3">
    <location>
        <begin position="102"/>
        <end position="329"/>
    </location>
</feature>
<dbReference type="InterPro" id="IPR050214">
    <property type="entry name" value="Cys_Synth/Cystath_Beta-Synth"/>
</dbReference>
<evidence type="ECO:0000256" key="1">
    <source>
        <dbReference type="ARBA" id="ARBA00001933"/>
    </source>
</evidence>
<dbReference type="GO" id="GO:1901605">
    <property type="term" value="P:alpha-amino acid metabolic process"/>
    <property type="evidence" value="ECO:0007669"/>
    <property type="project" value="UniProtKB-ARBA"/>
</dbReference>
<gene>
    <name evidence="4" type="ORF">CFX0092_A2907</name>
</gene>
<dbReference type="RefSeq" id="WP_095044071.1">
    <property type="nucleotide sequence ID" value="NZ_LN890655.1"/>
</dbReference>
<sequence>MIDLSIHEAGLERAVRRARERNIIIPTFEQQRNPALIPDAVKSRLGDIGLWDLNPANLFRITWHNQPAATGGGYGPVNTIEFPKEITGVDARIVVLVGKWFPTGAHKVGAAFGCLVPRLVTGQFDPSTQKAVWPSTGNYCRGGAYDSNLLGCESVAILPEGMSRERFEWLEGVAGEIIKTPGSESNVKEIFDKCWELRATGEDLVIFNQFEEFGNYLWHYSVTGPAMHEVLKGIMGEGDVYRGLASSTGSAGTIACGDYMKEQFPGSLICASEALQCPTLLNNGFGSHRIEGIGDKHVPWVHNVKNTDLVVAIDDAAPVAIMRLFNEDAGREYLKQQGVSADLIDLLPDLGISGISNLLSTIKMAKYYEMTGNDVLLTIATDSMEMYGSRVEEYRELEGEFTPLDAAGVYHRYLLGENTANMLELTYPERKRVHNLKYYTWVEQQGRSYEELMAQWYDPTYWTSIHGLDKQIDRLIERFNEKVMLGEKATA</sequence>
<reference evidence="4" key="1">
    <citation type="submission" date="2016-01" db="EMBL/GenBank/DDBJ databases">
        <authorList>
            <person name="Mcilroy J.S."/>
            <person name="Karst M S."/>
            <person name="Albertsen M."/>
        </authorList>
    </citation>
    <scope>NUCLEOTIDE SEQUENCE</scope>
    <source>
        <strain evidence="4">Cfx-K</strain>
    </source>
</reference>
<evidence type="ECO:0000259" key="3">
    <source>
        <dbReference type="Pfam" id="PF00291"/>
    </source>
</evidence>